<reference evidence="6" key="2">
    <citation type="submission" date="2011-02" db="EMBL/GenBank/DDBJ databases">
        <authorList>
            <person name="MacLean D."/>
        </authorList>
    </citation>
    <scope>NUCLEOTIDE SEQUENCE</scope>
</reference>
<dbReference type="AlphaFoldDB" id="F0WAT6"/>
<protein>
    <recommendedName>
        <fullName evidence="4">50S ribosomal protein L27, chloroplastic</fullName>
    </recommendedName>
</protein>
<dbReference type="GO" id="GO:0003735">
    <property type="term" value="F:structural constituent of ribosome"/>
    <property type="evidence" value="ECO:0007669"/>
    <property type="project" value="InterPro"/>
</dbReference>
<dbReference type="SUPFAM" id="SSF110324">
    <property type="entry name" value="Ribosomal L27 protein-like"/>
    <property type="match status" value="1"/>
</dbReference>
<organism evidence="6">
    <name type="scientific">Albugo laibachii Nc14</name>
    <dbReference type="NCBI Taxonomy" id="890382"/>
    <lineage>
        <taxon>Eukaryota</taxon>
        <taxon>Sar</taxon>
        <taxon>Stramenopiles</taxon>
        <taxon>Oomycota</taxon>
        <taxon>Peronosporomycetes</taxon>
        <taxon>Albuginales</taxon>
        <taxon>Albuginaceae</taxon>
        <taxon>Albugo</taxon>
    </lineage>
</organism>
<sequence>MLLSACFGQLRCLPVNKLSNSLESVYAVTKRWASKKSGGSSKNGRDSQSKRLGLKKSGGQAVIAGNIIIRQRGTKYHPGRGVGIGRDHTIFAVRDGYVRFWYNVPKKRQEVSVRNTPQKLLTSTQQESAMLCDNIQS</sequence>
<dbReference type="Pfam" id="PF01016">
    <property type="entry name" value="Ribosomal_L27"/>
    <property type="match status" value="1"/>
</dbReference>
<dbReference type="GO" id="GO:0006412">
    <property type="term" value="P:translation"/>
    <property type="evidence" value="ECO:0007669"/>
    <property type="project" value="InterPro"/>
</dbReference>
<keyword evidence="3" id="KW-0687">Ribonucleoprotein</keyword>
<dbReference type="InterPro" id="IPR018261">
    <property type="entry name" value="Ribosomal_bL27_CS"/>
</dbReference>
<evidence type="ECO:0000256" key="1">
    <source>
        <dbReference type="ARBA" id="ARBA00010797"/>
    </source>
</evidence>
<evidence type="ECO:0000313" key="6">
    <source>
        <dbReference type="EMBL" id="CCA18258.1"/>
    </source>
</evidence>
<evidence type="ECO:0000256" key="5">
    <source>
        <dbReference type="SAM" id="MobiDB-lite"/>
    </source>
</evidence>
<dbReference type="NCBIfam" id="TIGR00062">
    <property type="entry name" value="L27"/>
    <property type="match status" value="1"/>
</dbReference>
<dbReference type="HAMAP" id="MF_00539">
    <property type="entry name" value="Ribosomal_bL27"/>
    <property type="match status" value="1"/>
</dbReference>
<evidence type="ECO:0000256" key="3">
    <source>
        <dbReference type="ARBA" id="ARBA00023274"/>
    </source>
</evidence>
<gene>
    <name evidence="6" type="primary">AlNc14C47G3798</name>
    <name evidence="6" type="ORF">ALNC14_044010</name>
</gene>
<dbReference type="PANTHER" id="PTHR15893:SF0">
    <property type="entry name" value="LARGE RIBOSOMAL SUBUNIT PROTEIN BL27M"/>
    <property type="match status" value="1"/>
</dbReference>
<comment type="similarity">
    <text evidence="1">Belongs to the bacterial ribosomal protein bL27 family.</text>
</comment>
<feature type="region of interest" description="Disordered" evidence="5">
    <location>
        <begin position="35"/>
        <end position="57"/>
    </location>
</feature>
<dbReference type="PROSITE" id="PS00831">
    <property type="entry name" value="RIBOSOMAL_L27"/>
    <property type="match status" value="1"/>
</dbReference>
<dbReference type="EMBL" id="FR824092">
    <property type="protein sequence ID" value="CCA18258.1"/>
    <property type="molecule type" value="Genomic_DNA"/>
</dbReference>
<dbReference type="PANTHER" id="PTHR15893">
    <property type="entry name" value="RIBOSOMAL PROTEIN L27"/>
    <property type="match status" value="1"/>
</dbReference>
<dbReference type="HOGENOM" id="CLU_154911_0_0_1"/>
<accession>F0WAT6</accession>
<dbReference type="GO" id="GO:0005762">
    <property type="term" value="C:mitochondrial large ribosomal subunit"/>
    <property type="evidence" value="ECO:0007669"/>
    <property type="project" value="TreeGrafter"/>
</dbReference>
<keyword evidence="2 6" id="KW-0689">Ribosomal protein</keyword>
<dbReference type="FunFam" id="2.40.50.100:FF:000020">
    <property type="entry name" value="50S ribosomal protein L27"/>
    <property type="match status" value="1"/>
</dbReference>
<name>F0WAT6_9STRA</name>
<evidence type="ECO:0000256" key="4">
    <source>
        <dbReference type="ARBA" id="ARBA00035428"/>
    </source>
</evidence>
<dbReference type="Gene3D" id="2.40.50.100">
    <property type="match status" value="1"/>
</dbReference>
<dbReference type="InterPro" id="IPR001684">
    <property type="entry name" value="Ribosomal_bL27"/>
</dbReference>
<evidence type="ECO:0000256" key="2">
    <source>
        <dbReference type="ARBA" id="ARBA00022980"/>
    </source>
</evidence>
<dbReference type="PRINTS" id="PR00063">
    <property type="entry name" value="RIBOSOMALL27"/>
</dbReference>
<proteinExistence type="inferred from homology"/>
<reference evidence="6" key="1">
    <citation type="journal article" date="2011" name="PLoS Biol.">
        <title>Gene gain and loss during evolution of obligate parasitism in the white rust pathogen of Arabidopsis thaliana.</title>
        <authorList>
            <person name="Kemen E."/>
            <person name="Gardiner A."/>
            <person name="Schultz-Larsen T."/>
            <person name="Kemen A.C."/>
            <person name="Balmuth A.L."/>
            <person name="Robert-Seilaniantz A."/>
            <person name="Bailey K."/>
            <person name="Holub E."/>
            <person name="Studholme D.J."/>
            <person name="Maclean D."/>
            <person name="Jones J.D."/>
        </authorList>
    </citation>
    <scope>NUCLEOTIDE SEQUENCE</scope>
</reference>